<name>A0A0E4B272_CAMHY</name>
<dbReference type="PRINTS" id="PR01388">
    <property type="entry name" value="CDTOXINB"/>
</dbReference>
<organism evidence="3">
    <name type="scientific">Campylobacter hyointestinalis</name>
    <dbReference type="NCBI Taxonomy" id="198"/>
    <lineage>
        <taxon>Bacteria</taxon>
        <taxon>Pseudomonadati</taxon>
        <taxon>Campylobacterota</taxon>
        <taxon>Epsilonproteobacteria</taxon>
        <taxon>Campylobacterales</taxon>
        <taxon>Campylobacteraceae</taxon>
        <taxon>Campylobacter</taxon>
    </lineage>
</organism>
<evidence type="ECO:0000256" key="1">
    <source>
        <dbReference type="SAM" id="SignalP"/>
    </source>
</evidence>
<dbReference type="SUPFAM" id="SSF56219">
    <property type="entry name" value="DNase I-like"/>
    <property type="match status" value="1"/>
</dbReference>
<dbReference type="NCBIfam" id="NF011787">
    <property type="entry name" value="PRK15251.1"/>
    <property type="match status" value="1"/>
</dbReference>
<accession>A0A0E4B272</accession>
<gene>
    <name evidence="3" type="primary">cdtB</name>
</gene>
<dbReference type="Gene3D" id="3.60.10.10">
    <property type="entry name" value="Endonuclease/exonuclease/phosphatase"/>
    <property type="match status" value="1"/>
</dbReference>
<proteinExistence type="predicted"/>
<dbReference type="Pfam" id="PF03372">
    <property type="entry name" value="Exo_endo_phos"/>
    <property type="match status" value="1"/>
</dbReference>
<evidence type="ECO:0000313" key="3">
    <source>
        <dbReference type="EMBL" id="BAR42582.1"/>
    </source>
</evidence>
<dbReference type="InterPro" id="IPR005135">
    <property type="entry name" value="Endo/exonuclease/phosphatase"/>
</dbReference>
<dbReference type="OrthoDB" id="5320299at2"/>
<dbReference type="EMBL" id="AB373951">
    <property type="protein sequence ID" value="BAR42582.1"/>
    <property type="molecule type" value="Genomic_DNA"/>
</dbReference>
<protein>
    <submittedName>
        <fullName evidence="3">Cytolethal distending toxin B</fullName>
    </submittedName>
</protein>
<sequence length="274" mass="30153">MKRLVILVALLSASLLFSAIDDFKTATWNMQGSSASSEAKWSVSIRQMFSGDNGLDILAVQEAGSLPRTARATGRVFDFNGTDVNVTEHIWNLGTNLRPSFVFIYYARTDLGANRVNLALVSRNPADEVFLLPPPTTVSRPILGIRLRNDAFFSIHALANGGIDASAIVHSVDNFFRNSQTLMNSNWIVMGDFNREPGELLSSFELELRLRARIITNSAITQVSARRTLDYAVVGNSNRSVVPAPLPPITASTFFSGFRSHLASDHFPITFGRF</sequence>
<dbReference type="CDD" id="cd09081">
    <property type="entry name" value="CdtB"/>
    <property type="match status" value="1"/>
</dbReference>
<feature type="domain" description="Endonuclease/exonuclease/phosphatase" evidence="2">
    <location>
        <begin position="26"/>
        <end position="266"/>
    </location>
</feature>
<dbReference type="GO" id="GO:0003824">
    <property type="term" value="F:catalytic activity"/>
    <property type="evidence" value="ECO:0007669"/>
    <property type="project" value="InterPro"/>
</dbReference>
<dbReference type="AlphaFoldDB" id="A0A0E4B272"/>
<reference evidence="3" key="1">
    <citation type="submission" date="2007-12" db="EMBL/GenBank/DDBJ databases">
        <title>Nucleotide sequence of cytolethal distending toxin (cdt) gene of Campylobacter hyointestinalis.</title>
        <authorList>
            <person name="Asakura M."/>
            <person name="Yamasaki S."/>
        </authorList>
    </citation>
    <scope>NUCLEOTIDE SEQUENCE</scope>
    <source>
        <strain evidence="3">ATCC 35217</strain>
    </source>
</reference>
<dbReference type="RefSeq" id="WP_034961107.1">
    <property type="nucleotide sequence ID" value="NZ_CBCWQW010000011.1"/>
</dbReference>
<keyword evidence="1" id="KW-0732">Signal</keyword>
<dbReference type="InterPro" id="IPR036691">
    <property type="entry name" value="Endo/exonu/phosph_ase_sf"/>
</dbReference>
<evidence type="ECO:0000259" key="2">
    <source>
        <dbReference type="Pfam" id="PF03372"/>
    </source>
</evidence>
<feature type="chain" id="PRO_5041037605" evidence="1">
    <location>
        <begin position="20"/>
        <end position="274"/>
    </location>
</feature>
<dbReference type="InterPro" id="IPR003539">
    <property type="entry name" value="CD_toxinB"/>
</dbReference>
<feature type="signal peptide" evidence="1">
    <location>
        <begin position="1"/>
        <end position="19"/>
    </location>
</feature>